<accession>A0ABT2VV48</accession>
<feature type="transmembrane region" description="Helical" evidence="2">
    <location>
        <begin position="76"/>
        <end position="94"/>
    </location>
</feature>
<reference evidence="4" key="1">
    <citation type="submission" date="2023-07" db="EMBL/GenBank/DDBJ databases">
        <title>Study on multiphase classification of strain Alteromonas salexigens isolated from the Yellow Sea.</title>
        <authorList>
            <person name="Sun L."/>
        </authorList>
    </citation>
    <scope>NUCLEOTIDE SEQUENCE [LARGE SCALE GENOMIC DNA]</scope>
    <source>
        <strain evidence="4">ASW11-19</strain>
    </source>
</reference>
<dbReference type="RefSeq" id="WP_262996399.1">
    <property type="nucleotide sequence ID" value="NZ_JAOTJC010000016.1"/>
</dbReference>
<feature type="compositionally biased region" description="Low complexity" evidence="1">
    <location>
        <begin position="106"/>
        <end position="121"/>
    </location>
</feature>
<keyword evidence="2" id="KW-1133">Transmembrane helix</keyword>
<evidence type="ECO:0000256" key="1">
    <source>
        <dbReference type="SAM" id="MobiDB-lite"/>
    </source>
</evidence>
<name>A0ABT2VV48_9ALTE</name>
<proteinExistence type="predicted"/>
<keyword evidence="2" id="KW-0472">Membrane</keyword>
<keyword evidence="4" id="KW-1185">Reference proteome</keyword>
<evidence type="ECO:0000313" key="4">
    <source>
        <dbReference type="Proteomes" id="UP001209257"/>
    </source>
</evidence>
<protein>
    <recommendedName>
        <fullName evidence="5">DUF3426 domain-containing protein</fullName>
    </recommendedName>
</protein>
<gene>
    <name evidence="3" type="ORF">OCL06_15980</name>
</gene>
<organism evidence="3 4">
    <name type="scientific">Alteromonas salexigens</name>
    <dbReference type="NCBI Taxonomy" id="2982530"/>
    <lineage>
        <taxon>Bacteria</taxon>
        <taxon>Pseudomonadati</taxon>
        <taxon>Pseudomonadota</taxon>
        <taxon>Gammaproteobacteria</taxon>
        <taxon>Alteromonadales</taxon>
        <taxon>Alteromonadaceae</taxon>
        <taxon>Alteromonas/Salinimonas group</taxon>
        <taxon>Alteromonas</taxon>
    </lineage>
</organism>
<keyword evidence="2" id="KW-0812">Transmembrane</keyword>
<dbReference type="Proteomes" id="UP001209257">
    <property type="component" value="Unassembled WGS sequence"/>
</dbReference>
<comment type="caution">
    <text evidence="3">The sequence shown here is derived from an EMBL/GenBank/DDBJ whole genome shotgun (WGS) entry which is preliminary data.</text>
</comment>
<dbReference type="EMBL" id="JAOTJC010000016">
    <property type="protein sequence ID" value="MCU7556091.1"/>
    <property type="molecule type" value="Genomic_DNA"/>
</dbReference>
<feature type="transmembrane region" description="Helical" evidence="2">
    <location>
        <begin position="147"/>
        <end position="168"/>
    </location>
</feature>
<sequence length="322" mass="36161">MENTQCEQCHSPDVSTTKTLLGFNVQRCQQCGYRKTARLSRKREGFYAFVFLFLSLAIFNHFSERFDAGLITVEDVISPFVIYLFLLATGVAIIKNRFFVRATSSAPAKPNTAPAPAQTASEQPEGVYQPRRETSQSRPKKAFSGRLTLILGVVGLSVLMVVLLPNFITPAENALVVKDASIDWNLNDNYSLPVEVTIYVQNTSDDSIAGEAVFALLIDNNKIGGHTFNYFKNSNFSFDTLIKEMGESAYGQALKNYVERRMRLPEGLPYEPIERGTASPEEIYFRAPIELKELGIKKIIRNVEIPVKSRFGYGTIKFVRLE</sequence>
<evidence type="ECO:0000313" key="3">
    <source>
        <dbReference type="EMBL" id="MCU7556091.1"/>
    </source>
</evidence>
<feature type="transmembrane region" description="Helical" evidence="2">
    <location>
        <begin position="45"/>
        <end position="64"/>
    </location>
</feature>
<feature type="region of interest" description="Disordered" evidence="1">
    <location>
        <begin position="106"/>
        <end position="140"/>
    </location>
</feature>
<evidence type="ECO:0008006" key="5">
    <source>
        <dbReference type="Google" id="ProtNLM"/>
    </source>
</evidence>
<evidence type="ECO:0000256" key="2">
    <source>
        <dbReference type="SAM" id="Phobius"/>
    </source>
</evidence>